<evidence type="ECO:0000313" key="2">
    <source>
        <dbReference type="Proteomes" id="UP001195483"/>
    </source>
</evidence>
<sequence>MGLYPITLCLFFPQSSEHMITINVDDLFDNSVDNAVVGISFISDTTATYVSSESHTNIIYDVTDIQNEVKDGNDTYKQTAEGKLDQGKFLDTRKTVELLLKSVSSKECIPRGLKENVYFIVNNAKNLKKRLHNGKSSFSDDCGVWDTSAGASPKSYYLLSDEGNLTMIFFVKMGSTVFFKKTSPAEN</sequence>
<organism evidence="1 2">
    <name type="scientific">Potamilus streckersoni</name>
    <dbReference type="NCBI Taxonomy" id="2493646"/>
    <lineage>
        <taxon>Eukaryota</taxon>
        <taxon>Metazoa</taxon>
        <taxon>Spiralia</taxon>
        <taxon>Lophotrochozoa</taxon>
        <taxon>Mollusca</taxon>
        <taxon>Bivalvia</taxon>
        <taxon>Autobranchia</taxon>
        <taxon>Heteroconchia</taxon>
        <taxon>Palaeoheterodonta</taxon>
        <taxon>Unionida</taxon>
        <taxon>Unionoidea</taxon>
        <taxon>Unionidae</taxon>
        <taxon>Ambleminae</taxon>
        <taxon>Lampsilini</taxon>
        <taxon>Potamilus</taxon>
    </lineage>
</organism>
<name>A0AAE0RUR4_9BIVA</name>
<evidence type="ECO:0000313" key="1">
    <source>
        <dbReference type="EMBL" id="KAK3580032.1"/>
    </source>
</evidence>
<dbReference type="EMBL" id="JAEAOA010002200">
    <property type="protein sequence ID" value="KAK3580032.1"/>
    <property type="molecule type" value="Genomic_DNA"/>
</dbReference>
<reference evidence="1" key="1">
    <citation type="journal article" date="2021" name="Genome Biol. Evol.">
        <title>A High-Quality Reference Genome for a Parasitic Bivalve with Doubly Uniparental Inheritance (Bivalvia: Unionida).</title>
        <authorList>
            <person name="Smith C.H."/>
        </authorList>
    </citation>
    <scope>NUCLEOTIDE SEQUENCE</scope>
    <source>
        <strain evidence="1">CHS0354</strain>
    </source>
</reference>
<protein>
    <submittedName>
        <fullName evidence="1">Uncharacterized protein</fullName>
    </submittedName>
</protein>
<gene>
    <name evidence="1" type="ORF">CHS0354_037617</name>
</gene>
<comment type="caution">
    <text evidence="1">The sequence shown here is derived from an EMBL/GenBank/DDBJ whole genome shotgun (WGS) entry which is preliminary data.</text>
</comment>
<dbReference type="Proteomes" id="UP001195483">
    <property type="component" value="Unassembled WGS sequence"/>
</dbReference>
<accession>A0AAE0RUR4</accession>
<reference evidence="1" key="3">
    <citation type="submission" date="2023-05" db="EMBL/GenBank/DDBJ databases">
        <authorList>
            <person name="Smith C.H."/>
        </authorList>
    </citation>
    <scope>NUCLEOTIDE SEQUENCE</scope>
    <source>
        <strain evidence="1">CHS0354</strain>
        <tissue evidence="1">Mantle</tissue>
    </source>
</reference>
<reference evidence="1" key="2">
    <citation type="journal article" date="2021" name="Genome Biol. Evol.">
        <title>Developing a high-quality reference genome for a parasitic bivalve with doubly uniparental inheritance (Bivalvia: Unionida).</title>
        <authorList>
            <person name="Smith C.H."/>
        </authorList>
    </citation>
    <scope>NUCLEOTIDE SEQUENCE</scope>
    <source>
        <strain evidence="1">CHS0354</strain>
        <tissue evidence="1">Mantle</tissue>
    </source>
</reference>
<dbReference type="AlphaFoldDB" id="A0AAE0RUR4"/>
<keyword evidence="2" id="KW-1185">Reference proteome</keyword>
<proteinExistence type="predicted"/>